<evidence type="ECO:0000256" key="1">
    <source>
        <dbReference type="SAM" id="MobiDB-lite"/>
    </source>
</evidence>
<feature type="region of interest" description="Disordered" evidence="1">
    <location>
        <begin position="1"/>
        <end position="62"/>
    </location>
</feature>
<dbReference type="EMBL" id="BRXY01000092">
    <property type="protein sequence ID" value="GMH64223.1"/>
    <property type="molecule type" value="Genomic_DNA"/>
</dbReference>
<comment type="caution">
    <text evidence="2">The sequence shown here is derived from an EMBL/GenBank/DDBJ whole genome shotgun (WGS) entry which is preliminary data.</text>
</comment>
<proteinExistence type="predicted"/>
<evidence type="ECO:0000313" key="3">
    <source>
        <dbReference type="Proteomes" id="UP001165085"/>
    </source>
</evidence>
<organism evidence="2 3">
    <name type="scientific">Triparma strigata</name>
    <dbReference type="NCBI Taxonomy" id="1606541"/>
    <lineage>
        <taxon>Eukaryota</taxon>
        <taxon>Sar</taxon>
        <taxon>Stramenopiles</taxon>
        <taxon>Ochrophyta</taxon>
        <taxon>Bolidophyceae</taxon>
        <taxon>Parmales</taxon>
        <taxon>Triparmaceae</taxon>
        <taxon>Triparma</taxon>
    </lineage>
</organism>
<sequence>MSTHAPSDSNTIQKNAHTLSVINNDEKISTPPTTASILEGLLSSTASPLPPPSPSPSPSSIVSTETFGTFVFKASSDPLSPIMTPEPMEVEAEEEYDDRYCYKERYERYESYESLEERRMQDGREVLSYDAMIVDPRTPSPPSPPSPPSLPSPISNLLKSALFLPLRTSLTCPLPPFYSPVKSITEGESDPPSPQSVITYALSKASSDRLHLYALMKYLEESEEEEVRRGGLELLREYSEVA</sequence>
<evidence type="ECO:0000313" key="2">
    <source>
        <dbReference type="EMBL" id="GMH64223.1"/>
    </source>
</evidence>
<protein>
    <submittedName>
        <fullName evidence="2">Uncharacterized protein</fullName>
    </submittedName>
</protein>
<dbReference type="Proteomes" id="UP001165085">
    <property type="component" value="Unassembled WGS sequence"/>
</dbReference>
<reference evidence="3" key="1">
    <citation type="journal article" date="2023" name="Commun. Biol.">
        <title>Genome analysis of Parmales, the sister group of diatoms, reveals the evolutionary specialization of diatoms from phago-mixotrophs to photoautotrophs.</title>
        <authorList>
            <person name="Ban H."/>
            <person name="Sato S."/>
            <person name="Yoshikawa S."/>
            <person name="Yamada K."/>
            <person name="Nakamura Y."/>
            <person name="Ichinomiya M."/>
            <person name="Sato N."/>
            <person name="Blanc-Mathieu R."/>
            <person name="Endo H."/>
            <person name="Kuwata A."/>
            <person name="Ogata H."/>
        </authorList>
    </citation>
    <scope>NUCLEOTIDE SEQUENCE [LARGE SCALE GENOMIC DNA]</scope>
    <source>
        <strain evidence="3">NIES 3701</strain>
    </source>
</reference>
<name>A0A9W7A7T2_9STRA</name>
<feature type="compositionally biased region" description="Pro residues" evidence="1">
    <location>
        <begin position="138"/>
        <end position="151"/>
    </location>
</feature>
<accession>A0A9W7A7T2</accession>
<feature type="compositionally biased region" description="Pro residues" evidence="1">
    <location>
        <begin position="48"/>
        <end position="57"/>
    </location>
</feature>
<gene>
    <name evidence="2" type="ORF">TrST_g684</name>
</gene>
<feature type="region of interest" description="Disordered" evidence="1">
    <location>
        <begin position="134"/>
        <end position="153"/>
    </location>
</feature>
<keyword evidence="3" id="KW-1185">Reference proteome</keyword>
<dbReference type="AlphaFoldDB" id="A0A9W7A7T2"/>
<feature type="compositionally biased region" description="Polar residues" evidence="1">
    <location>
        <begin position="1"/>
        <end position="23"/>
    </location>
</feature>